<dbReference type="HOGENOM" id="CLU_011398_4_0_11"/>
<evidence type="ECO:0000259" key="10">
    <source>
        <dbReference type="SMART" id="SM00900"/>
    </source>
</evidence>
<dbReference type="Gene3D" id="3.90.700.10">
    <property type="entry name" value="Succinate dehydrogenase/fumarate reductase flavoprotein, catalytic domain"/>
    <property type="match status" value="1"/>
</dbReference>
<organism evidence="11 12">
    <name type="scientific">Berryella intestinalis</name>
    <dbReference type="NCBI Taxonomy" id="1531429"/>
    <lineage>
        <taxon>Bacteria</taxon>
        <taxon>Bacillati</taxon>
        <taxon>Actinomycetota</taxon>
        <taxon>Coriobacteriia</taxon>
        <taxon>Eggerthellales</taxon>
        <taxon>Eggerthellaceae</taxon>
        <taxon>Berryella</taxon>
    </lineage>
</organism>
<evidence type="ECO:0000256" key="8">
    <source>
        <dbReference type="ARBA" id="ARBA00049922"/>
    </source>
</evidence>
<keyword evidence="6" id="KW-0274">FAD</keyword>
<dbReference type="KEGG" id="cbac:JI75_08095"/>
<dbReference type="EC" id="1.3.99.33" evidence="3"/>
<dbReference type="InterPro" id="IPR027477">
    <property type="entry name" value="Succ_DH/fumarate_Rdtase_cat_sf"/>
</dbReference>
<evidence type="ECO:0000256" key="9">
    <source>
        <dbReference type="SAM" id="SignalP"/>
    </source>
</evidence>
<dbReference type="Pfam" id="PF00890">
    <property type="entry name" value="FAD_binding_2"/>
    <property type="match status" value="1"/>
</dbReference>
<dbReference type="SUPFAM" id="SSF51905">
    <property type="entry name" value="FAD/NAD(P)-binding domain"/>
    <property type="match status" value="1"/>
</dbReference>
<feature type="chain" id="PRO_5002035329" description="Urocanate reductase" evidence="9">
    <location>
        <begin position="18"/>
        <end position="607"/>
    </location>
</feature>
<keyword evidence="9" id="KW-0732">Signal</keyword>
<dbReference type="Pfam" id="PF04205">
    <property type="entry name" value="FMN_bind"/>
    <property type="match status" value="1"/>
</dbReference>
<proteinExistence type="predicted"/>
<comment type="catalytic activity">
    <reaction evidence="8">
        <text>dihydrourocanate + A = urocanate + AH2</text>
        <dbReference type="Rhea" id="RHEA:36059"/>
        <dbReference type="ChEBI" id="CHEBI:13193"/>
        <dbReference type="ChEBI" id="CHEBI:17499"/>
        <dbReference type="ChEBI" id="CHEBI:27247"/>
        <dbReference type="ChEBI" id="CHEBI:72991"/>
        <dbReference type="EC" id="1.3.99.33"/>
    </reaction>
</comment>
<dbReference type="Gene3D" id="3.90.1010.20">
    <property type="match status" value="1"/>
</dbReference>
<comment type="cofactor">
    <cofactor evidence="2">
        <name>FAD</name>
        <dbReference type="ChEBI" id="CHEBI:57692"/>
    </cofactor>
</comment>
<dbReference type="InterPro" id="IPR003953">
    <property type="entry name" value="FAD-dep_OxRdtase_2_FAD-bd"/>
</dbReference>
<reference evidence="11 12" key="2">
    <citation type="journal article" date="2015" name="Genome Announc.">
        <title>Complete Genome Sequence of Coriobacteriaceae Strain 68-1-3, a Novel Mucus-Degrading Isolate from the Swine Intestinal Tract.</title>
        <authorList>
            <person name="Looft T."/>
            <person name="Bayles D.O."/>
            <person name="Alt D.P."/>
            <person name="Stanton T.B."/>
        </authorList>
    </citation>
    <scope>NUCLEOTIDE SEQUENCE [LARGE SCALE GENOMIC DNA]</scope>
    <source>
        <strain evidence="11 12">68-1-3</strain>
    </source>
</reference>
<accession>A0A0A8B5K7</accession>
<dbReference type="PANTHER" id="PTHR43400:SF10">
    <property type="entry name" value="3-OXOSTEROID 1-DEHYDROGENASE"/>
    <property type="match status" value="1"/>
</dbReference>
<reference evidence="12" key="1">
    <citation type="submission" date="2014-08" db="EMBL/GenBank/DDBJ databases">
        <title>Coriobacteriaceae sp. complete genome.</title>
        <authorList>
            <person name="Looft T."/>
            <person name="Bayles D.O."/>
            <person name="Stanton T.B."/>
        </authorList>
    </citation>
    <scope>NUCLEOTIDE SEQUENCE [LARGE SCALE GENOMIC DNA]</scope>
    <source>
        <strain evidence="12">68-1-3</strain>
    </source>
</reference>
<comment type="cofactor">
    <cofactor evidence="1">
        <name>FMN</name>
        <dbReference type="ChEBI" id="CHEBI:58210"/>
    </cofactor>
</comment>
<protein>
    <recommendedName>
        <fullName evidence="4">Urocanate reductase</fullName>
        <ecNumber evidence="3">1.3.99.33</ecNumber>
    </recommendedName>
</protein>
<evidence type="ECO:0000313" key="11">
    <source>
        <dbReference type="EMBL" id="AJC12619.1"/>
    </source>
</evidence>
<evidence type="ECO:0000256" key="5">
    <source>
        <dbReference type="ARBA" id="ARBA00022630"/>
    </source>
</evidence>
<feature type="signal peptide" evidence="9">
    <location>
        <begin position="1"/>
        <end position="17"/>
    </location>
</feature>
<evidence type="ECO:0000256" key="1">
    <source>
        <dbReference type="ARBA" id="ARBA00001917"/>
    </source>
</evidence>
<keyword evidence="5" id="KW-0285">Flavoprotein</keyword>
<keyword evidence="7" id="KW-0560">Oxidoreductase</keyword>
<dbReference type="Gene3D" id="3.50.50.60">
    <property type="entry name" value="FAD/NAD(P)-binding domain"/>
    <property type="match status" value="1"/>
</dbReference>
<dbReference type="SUPFAM" id="SSF56425">
    <property type="entry name" value="Succinate dehydrogenase/fumarate reductase flavoprotein, catalytic domain"/>
    <property type="match status" value="1"/>
</dbReference>
<dbReference type="GO" id="GO:0016020">
    <property type="term" value="C:membrane"/>
    <property type="evidence" value="ECO:0007669"/>
    <property type="project" value="InterPro"/>
</dbReference>
<dbReference type="GO" id="GO:0010181">
    <property type="term" value="F:FMN binding"/>
    <property type="evidence" value="ECO:0007669"/>
    <property type="project" value="InterPro"/>
</dbReference>
<sequence length="607" mass="62998">MVSIALSVSLALFGASALFGCAPKSSNSAQPSYHAGTYTGTGTGNGGDIVVEVTFSDHAIESIDIVSQSETPTIAAGALEDLPKRVVETQSLGLDAVSGATMSSMGFMNAVADAVQKAGGNVTSLKKTGASETSKEAQELSADVVVVGAGGAGMSSAIRLEELGKSVILVEKTYRLGGSISVSGGNQVVQGSKLQAEAGVTDDSAASMVEDFQKNGEGLCVPELIDLYANNVGPTTDWVNEYCGVEYNMKGGLHDLAEYSHNRELAYEGGGAGATESLRKAVADSGATVLTDVHANSLIVEDGAVRGLKATGNDGTPYTLHASDVILATGGYGHSDEWLSDELKTTSLYYGLSSSTGDGLTMATAEGVDAATLMLDYAKRYPNGVEVSKGRAKSTIDGNILVWPMSTILVNPEGKRVVNEKASNHTILEAELEQTGSMLYLLMDQENFDTWSTKLKDTGFNEKAVEGYLEANGTSTPIFAHADSLEELAGIVGMDPATLRATVDKYNASVEAGSDEEFGRSGKYLEHKIGDGPYYLVEQKPRYATTMGGLVVNTSLQVQNTKGQTIQGLYAAGEVVGGVMGSNSPSGANNGWALTSGKLAAEAIANS</sequence>
<dbReference type="PRINTS" id="PR00368">
    <property type="entry name" value="FADPNR"/>
</dbReference>
<dbReference type="InterPro" id="IPR007329">
    <property type="entry name" value="FMN-bd"/>
</dbReference>
<evidence type="ECO:0000256" key="3">
    <source>
        <dbReference type="ARBA" id="ARBA00013137"/>
    </source>
</evidence>
<name>A0A0A8B5K7_9ACTN</name>
<dbReference type="InterPro" id="IPR050315">
    <property type="entry name" value="FAD-oxidoreductase_2"/>
</dbReference>
<evidence type="ECO:0000256" key="7">
    <source>
        <dbReference type="ARBA" id="ARBA00023002"/>
    </source>
</evidence>
<dbReference type="InterPro" id="IPR036188">
    <property type="entry name" value="FAD/NAD-bd_sf"/>
</dbReference>
<evidence type="ECO:0000313" key="12">
    <source>
        <dbReference type="Proteomes" id="UP000031121"/>
    </source>
</evidence>
<dbReference type="Proteomes" id="UP000031121">
    <property type="component" value="Chromosome"/>
</dbReference>
<dbReference type="STRING" id="1531429.JI75_08095"/>
<dbReference type="SMART" id="SM00900">
    <property type="entry name" value="FMN_bind"/>
    <property type="match status" value="1"/>
</dbReference>
<feature type="domain" description="FMN-binding" evidence="10">
    <location>
        <begin position="44"/>
        <end position="118"/>
    </location>
</feature>
<evidence type="ECO:0000256" key="2">
    <source>
        <dbReference type="ARBA" id="ARBA00001974"/>
    </source>
</evidence>
<gene>
    <name evidence="11" type="ORF">JI75_08095</name>
</gene>
<dbReference type="GO" id="GO:0033765">
    <property type="term" value="F:steroid dehydrogenase activity, acting on the CH-CH group of donors"/>
    <property type="evidence" value="ECO:0007669"/>
    <property type="project" value="UniProtKB-ARBA"/>
</dbReference>
<dbReference type="PANTHER" id="PTHR43400">
    <property type="entry name" value="FUMARATE REDUCTASE"/>
    <property type="match status" value="1"/>
</dbReference>
<evidence type="ECO:0000256" key="4">
    <source>
        <dbReference type="ARBA" id="ARBA00015872"/>
    </source>
</evidence>
<dbReference type="EMBL" id="CP009302">
    <property type="protein sequence ID" value="AJC12619.1"/>
    <property type="molecule type" value="Genomic_DNA"/>
</dbReference>
<evidence type="ECO:0000256" key="6">
    <source>
        <dbReference type="ARBA" id="ARBA00022827"/>
    </source>
</evidence>
<keyword evidence="12" id="KW-1185">Reference proteome</keyword>
<dbReference type="GO" id="GO:0008202">
    <property type="term" value="P:steroid metabolic process"/>
    <property type="evidence" value="ECO:0007669"/>
    <property type="project" value="UniProtKB-ARBA"/>
</dbReference>
<dbReference type="AlphaFoldDB" id="A0A0A8B5K7"/>